<dbReference type="OrthoDB" id="10260387at2759"/>
<keyword evidence="4" id="KW-1185">Reference proteome</keyword>
<proteinExistence type="predicted"/>
<dbReference type="EMBL" id="JAINUF010000016">
    <property type="protein sequence ID" value="KAJ8340206.1"/>
    <property type="molecule type" value="Genomic_DNA"/>
</dbReference>
<accession>A0A9Q1EJZ5</accession>
<protein>
    <submittedName>
        <fullName evidence="3">Uncharacterized protein</fullName>
    </submittedName>
</protein>
<feature type="signal peptide" evidence="2">
    <location>
        <begin position="1"/>
        <end position="21"/>
    </location>
</feature>
<reference evidence="3" key="1">
    <citation type="journal article" date="2023" name="Science">
        <title>Genome structures resolve the early diversification of teleost fishes.</title>
        <authorList>
            <person name="Parey E."/>
            <person name="Louis A."/>
            <person name="Montfort J."/>
            <person name="Bouchez O."/>
            <person name="Roques C."/>
            <person name="Iampietro C."/>
            <person name="Lluch J."/>
            <person name="Castinel A."/>
            <person name="Donnadieu C."/>
            <person name="Desvignes T."/>
            <person name="Floi Bucao C."/>
            <person name="Jouanno E."/>
            <person name="Wen M."/>
            <person name="Mejri S."/>
            <person name="Dirks R."/>
            <person name="Jansen H."/>
            <person name="Henkel C."/>
            <person name="Chen W.J."/>
            <person name="Zahm M."/>
            <person name="Cabau C."/>
            <person name="Klopp C."/>
            <person name="Thompson A.W."/>
            <person name="Robinson-Rechavi M."/>
            <person name="Braasch I."/>
            <person name="Lecointre G."/>
            <person name="Bobe J."/>
            <person name="Postlethwait J.H."/>
            <person name="Berthelot C."/>
            <person name="Roest Crollius H."/>
            <person name="Guiguen Y."/>
        </authorList>
    </citation>
    <scope>NUCLEOTIDE SEQUENCE</scope>
    <source>
        <strain evidence="3">WJC10195</strain>
    </source>
</reference>
<name>A0A9Q1EJZ5_SYNKA</name>
<dbReference type="GO" id="GO:0005886">
    <property type="term" value="C:plasma membrane"/>
    <property type="evidence" value="ECO:0007669"/>
    <property type="project" value="TreeGrafter"/>
</dbReference>
<evidence type="ECO:0000313" key="3">
    <source>
        <dbReference type="EMBL" id="KAJ8340206.1"/>
    </source>
</evidence>
<feature type="compositionally biased region" description="Low complexity" evidence="1">
    <location>
        <begin position="47"/>
        <end position="56"/>
    </location>
</feature>
<evidence type="ECO:0000256" key="1">
    <source>
        <dbReference type="SAM" id="MobiDB-lite"/>
    </source>
</evidence>
<comment type="caution">
    <text evidence="3">The sequence shown here is derived from an EMBL/GenBank/DDBJ whole genome shotgun (WGS) entry which is preliminary data.</text>
</comment>
<dbReference type="AlphaFoldDB" id="A0A9Q1EJZ5"/>
<keyword evidence="2" id="KW-0732">Signal</keyword>
<dbReference type="GO" id="GO:0090314">
    <property type="term" value="P:positive regulation of protein targeting to membrane"/>
    <property type="evidence" value="ECO:0007669"/>
    <property type="project" value="TreeGrafter"/>
</dbReference>
<dbReference type="PANTHER" id="PTHR15730:SF5">
    <property type="entry name" value="SI:CH211-210B2.2-RELATED"/>
    <property type="match status" value="1"/>
</dbReference>
<dbReference type="SUPFAM" id="SSF52317">
    <property type="entry name" value="Class I glutamine amidotransferase-like"/>
    <property type="match status" value="1"/>
</dbReference>
<evidence type="ECO:0000313" key="4">
    <source>
        <dbReference type="Proteomes" id="UP001152622"/>
    </source>
</evidence>
<dbReference type="InterPro" id="IPR051244">
    <property type="entry name" value="TCAF"/>
</dbReference>
<gene>
    <name evidence="3" type="ORF">SKAU_G00348390</name>
</gene>
<evidence type="ECO:0000256" key="2">
    <source>
        <dbReference type="SAM" id="SignalP"/>
    </source>
</evidence>
<dbReference type="Gene3D" id="3.40.50.880">
    <property type="match status" value="1"/>
</dbReference>
<dbReference type="InterPro" id="IPR029062">
    <property type="entry name" value="Class_I_gatase-like"/>
</dbReference>
<dbReference type="Proteomes" id="UP001152622">
    <property type="component" value="Chromosome 16"/>
</dbReference>
<feature type="chain" id="PRO_5040413091" evidence="2">
    <location>
        <begin position="22"/>
        <end position="266"/>
    </location>
</feature>
<sequence length="266" mass="29166">MKLLLLTTIATLTTLDSLSMGQNLEVSYGEFCLIDQQEDNRDDPSQTQTTTPGVTTNKQGAVPIRSRMDAQSVYTSLVRGIEEFNFDHTHIPSRLLLSEGAVPVAVSPSGHVLIAAAQYGKGRVVVMSHEAYITNQLALFGRFLQNAIDWLKPHPDASVGVYELSNLRKFLVERGIKAKDVPSYDSTVEVFCCNAHKITQAEEVLQFVKGGGGLLIAGHAWYWTNADGKDLLLYPGNKVIKATGIMFSSETADRGVYDVPEEVPSY</sequence>
<dbReference type="GO" id="GO:0044325">
    <property type="term" value="F:transmembrane transporter binding"/>
    <property type="evidence" value="ECO:0007669"/>
    <property type="project" value="TreeGrafter"/>
</dbReference>
<feature type="region of interest" description="Disordered" evidence="1">
    <location>
        <begin position="37"/>
        <end position="58"/>
    </location>
</feature>
<dbReference type="PANTHER" id="PTHR15730">
    <property type="entry name" value="EXPERIMENTAL AUTOIMMUNE PROSTATITIS ANTIGEN 2-RELATED"/>
    <property type="match status" value="1"/>
</dbReference>
<organism evidence="3 4">
    <name type="scientific">Synaphobranchus kaupii</name>
    <name type="common">Kaup's arrowtooth eel</name>
    <dbReference type="NCBI Taxonomy" id="118154"/>
    <lineage>
        <taxon>Eukaryota</taxon>
        <taxon>Metazoa</taxon>
        <taxon>Chordata</taxon>
        <taxon>Craniata</taxon>
        <taxon>Vertebrata</taxon>
        <taxon>Euteleostomi</taxon>
        <taxon>Actinopterygii</taxon>
        <taxon>Neopterygii</taxon>
        <taxon>Teleostei</taxon>
        <taxon>Anguilliformes</taxon>
        <taxon>Synaphobranchidae</taxon>
        <taxon>Synaphobranchus</taxon>
    </lineage>
</organism>